<proteinExistence type="predicted"/>
<sequence>MKTITSMAATFALLAGVAAIAAPERSRAAFEAFNKGLSDLTAPDCDTDPVACLDRREDDLQAALGDISRGVSELKAEQENAQEAARKAQALSARNALFAEEGRRLLDTQMSGPYSFIGVSYPDRTALEAQVRFVWNEKQTLDASAAEAATVARHLSEARAKVNAQEAQVLAALEVIPSKRALVRANKIVGGIAEDLSSIDDVLASSRAASNAKDALLRTTRELQADADSGLVSNSVGDAAFEAWLKQGSQRP</sequence>
<feature type="chain" id="PRO_5012431661" description="Secreted protein" evidence="1">
    <location>
        <begin position="22"/>
        <end position="252"/>
    </location>
</feature>
<dbReference type="RefSeq" id="WP_072703902.1">
    <property type="nucleotide sequence ID" value="NZ_FMJB01000020.1"/>
</dbReference>
<dbReference type="AlphaFoldDB" id="A0A1M4MXL0"/>
<reference evidence="3" key="1">
    <citation type="submission" date="2016-09" db="EMBL/GenBank/DDBJ databases">
        <authorList>
            <person name="Wibberg D."/>
        </authorList>
    </citation>
    <scope>NUCLEOTIDE SEQUENCE [LARGE SCALE GENOMIC DNA]</scope>
</reference>
<evidence type="ECO:0008006" key="4">
    <source>
        <dbReference type="Google" id="ProtNLM"/>
    </source>
</evidence>
<evidence type="ECO:0000313" key="2">
    <source>
        <dbReference type="EMBL" id="SCM66445.1"/>
    </source>
</evidence>
<feature type="signal peptide" evidence="1">
    <location>
        <begin position="1"/>
        <end position="21"/>
    </location>
</feature>
<dbReference type="Proteomes" id="UP000184085">
    <property type="component" value="Unassembled WGS sequence"/>
</dbReference>
<keyword evidence="3" id="KW-1185">Reference proteome</keyword>
<accession>A0A1M4MXL0</accession>
<evidence type="ECO:0000313" key="3">
    <source>
        <dbReference type="Proteomes" id="UP000184085"/>
    </source>
</evidence>
<protein>
    <recommendedName>
        <fullName evidence="4">Secreted protein</fullName>
    </recommendedName>
</protein>
<evidence type="ECO:0000256" key="1">
    <source>
        <dbReference type="SAM" id="SignalP"/>
    </source>
</evidence>
<dbReference type="EMBL" id="FMJB01000020">
    <property type="protein sequence ID" value="SCM66445.1"/>
    <property type="molecule type" value="Genomic_DNA"/>
</dbReference>
<organism evidence="2 3">
    <name type="scientific">Donghicola eburneus</name>
    <dbReference type="NCBI Taxonomy" id="393278"/>
    <lineage>
        <taxon>Bacteria</taxon>
        <taxon>Pseudomonadati</taxon>
        <taxon>Pseudomonadota</taxon>
        <taxon>Alphaproteobacteria</taxon>
        <taxon>Rhodobacterales</taxon>
        <taxon>Roseobacteraceae</taxon>
        <taxon>Donghicola</taxon>
    </lineage>
</organism>
<gene>
    <name evidence="2" type="ORF">KARMA_0620</name>
</gene>
<name>A0A1M4MXL0_9RHOB</name>
<keyword evidence="1" id="KW-0732">Signal</keyword>